<organism evidence="12">
    <name type="scientific">Gracilinema caldarium</name>
    <dbReference type="NCBI Taxonomy" id="215591"/>
    <lineage>
        <taxon>Bacteria</taxon>
        <taxon>Pseudomonadati</taxon>
        <taxon>Spirochaetota</taxon>
        <taxon>Spirochaetia</taxon>
        <taxon>Spirochaetales</taxon>
        <taxon>Breznakiellaceae</taxon>
        <taxon>Gracilinema</taxon>
    </lineage>
</organism>
<keyword evidence="3" id="KW-0813">Transport</keyword>
<keyword evidence="4" id="KW-1003">Cell membrane</keyword>
<sequence>MTHNAFRTLLQSWDFTITIIFLLVMLAGSFISPYFLDPGNLLETTFNFIEKAIIALPMIFIILCGDIDVSVGSIIALSSLAMGAASEAGLQTAGLVSIGLAVGLLAGMLNGWLITRFEIPAIAVTIGTQSLFRGISQAVLGDQAYTKYPESFAYFGQGYIGGTNIPFELVLFLVLALLTGILLHRTTFGRKIYALGRNPVAARFTGIPVNRLRFIIFSWAGLFSGIAAVLLTSRIGSTRPNIASGIELDAITSVVLGGVAITGGFGGIYGVVVANFLLGYLKFGMGLINIPGRVMNLVTGSLLIIAVVIPELFKQFDVRTNKRRTAL</sequence>
<feature type="transmembrane region" description="Helical" evidence="11">
    <location>
        <begin position="212"/>
        <end position="231"/>
    </location>
</feature>
<dbReference type="Pfam" id="PF02653">
    <property type="entry name" value="BPD_transp_2"/>
    <property type="match status" value="1"/>
</dbReference>
<dbReference type="InterPro" id="IPR001851">
    <property type="entry name" value="ABC_transp_permease"/>
</dbReference>
<keyword evidence="6 11" id="KW-0812">Transmembrane</keyword>
<feature type="transmembrane region" description="Helical" evidence="11">
    <location>
        <begin position="12"/>
        <end position="32"/>
    </location>
</feature>
<dbReference type="CDD" id="cd06579">
    <property type="entry name" value="TM_PBP1_transp_AraH_like"/>
    <property type="match status" value="1"/>
</dbReference>
<feature type="transmembrane region" description="Helical" evidence="11">
    <location>
        <begin position="93"/>
        <end position="114"/>
    </location>
</feature>
<dbReference type="GO" id="GO:0022857">
    <property type="term" value="F:transmembrane transporter activity"/>
    <property type="evidence" value="ECO:0007669"/>
    <property type="project" value="InterPro"/>
</dbReference>
<accession>A0A7C3EEX8</accession>
<feature type="transmembrane region" description="Helical" evidence="11">
    <location>
        <begin position="52"/>
        <end position="81"/>
    </location>
</feature>
<evidence type="ECO:0000313" key="12">
    <source>
        <dbReference type="EMBL" id="HFH30534.1"/>
    </source>
</evidence>
<comment type="subunit">
    <text evidence="2">The complex is composed of two ATP-binding proteins (LsrA), two transmembrane proteins (LsrC and LsrD) and a solute-binding protein (LsrB).</text>
</comment>
<dbReference type="EMBL" id="DSVL01000420">
    <property type="protein sequence ID" value="HFH30534.1"/>
    <property type="molecule type" value="Genomic_DNA"/>
</dbReference>
<keyword evidence="5" id="KW-0997">Cell inner membrane</keyword>
<proteinExistence type="predicted"/>
<evidence type="ECO:0000256" key="2">
    <source>
        <dbReference type="ARBA" id="ARBA00011262"/>
    </source>
</evidence>
<evidence type="ECO:0000256" key="11">
    <source>
        <dbReference type="SAM" id="Phobius"/>
    </source>
</evidence>
<dbReference type="AlphaFoldDB" id="A0A7C3EEX8"/>
<dbReference type="PANTHER" id="PTHR32196">
    <property type="entry name" value="ABC TRANSPORTER PERMEASE PROTEIN YPHD-RELATED-RELATED"/>
    <property type="match status" value="1"/>
</dbReference>
<evidence type="ECO:0000256" key="6">
    <source>
        <dbReference type="ARBA" id="ARBA00022692"/>
    </source>
</evidence>
<protein>
    <recommendedName>
        <fullName evidence="10">Autoinducer 2 import system permease protein LsrD</fullName>
    </recommendedName>
</protein>
<evidence type="ECO:0000256" key="8">
    <source>
        <dbReference type="ARBA" id="ARBA00023136"/>
    </source>
</evidence>
<evidence type="ECO:0000256" key="1">
    <source>
        <dbReference type="ARBA" id="ARBA00004651"/>
    </source>
</evidence>
<evidence type="ECO:0000256" key="3">
    <source>
        <dbReference type="ARBA" id="ARBA00022448"/>
    </source>
</evidence>
<keyword evidence="7 11" id="KW-1133">Transmembrane helix</keyword>
<dbReference type="GO" id="GO:0005886">
    <property type="term" value="C:plasma membrane"/>
    <property type="evidence" value="ECO:0007669"/>
    <property type="project" value="UniProtKB-SubCell"/>
</dbReference>
<evidence type="ECO:0000256" key="5">
    <source>
        <dbReference type="ARBA" id="ARBA00022519"/>
    </source>
</evidence>
<evidence type="ECO:0000256" key="10">
    <source>
        <dbReference type="ARBA" id="ARBA00039381"/>
    </source>
</evidence>
<evidence type="ECO:0000256" key="7">
    <source>
        <dbReference type="ARBA" id="ARBA00022989"/>
    </source>
</evidence>
<feature type="transmembrane region" description="Helical" evidence="11">
    <location>
        <begin position="293"/>
        <end position="313"/>
    </location>
</feature>
<comment type="function">
    <text evidence="9">Part of the ABC transporter complex LsrABCD involved in autoinducer 2 (AI-2) import. Probably responsible for the translocation of the substrate across the membrane.</text>
</comment>
<comment type="subcellular location">
    <subcellularLocation>
        <location evidence="1">Cell membrane</location>
        <topology evidence="1">Multi-pass membrane protein</topology>
    </subcellularLocation>
</comment>
<evidence type="ECO:0000256" key="9">
    <source>
        <dbReference type="ARBA" id="ARBA00025439"/>
    </source>
</evidence>
<reference evidence="12" key="1">
    <citation type="journal article" date="2020" name="mSystems">
        <title>Genome- and Community-Level Interaction Insights into Carbon Utilization and Element Cycling Functions of Hydrothermarchaeota in Hydrothermal Sediment.</title>
        <authorList>
            <person name="Zhou Z."/>
            <person name="Liu Y."/>
            <person name="Xu W."/>
            <person name="Pan J."/>
            <person name="Luo Z.H."/>
            <person name="Li M."/>
        </authorList>
    </citation>
    <scope>NUCLEOTIDE SEQUENCE [LARGE SCALE GENOMIC DNA]</scope>
    <source>
        <strain evidence="12">SpSt-503</strain>
    </source>
</reference>
<feature type="transmembrane region" description="Helical" evidence="11">
    <location>
        <begin position="251"/>
        <end position="281"/>
    </location>
</feature>
<dbReference type="PANTHER" id="PTHR32196:SF71">
    <property type="entry name" value="AUTOINDUCER 2 IMPORT SYSTEM PERMEASE PROTEIN LSRD"/>
    <property type="match status" value="1"/>
</dbReference>
<gene>
    <name evidence="12" type="ORF">ENS59_13680</name>
</gene>
<feature type="transmembrane region" description="Helical" evidence="11">
    <location>
        <begin position="165"/>
        <end position="183"/>
    </location>
</feature>
<name>A0A7C3EEX8_9SPIR</name>
<comment type="caution">
    <text evidence="12">The sequence shown here is derived from an EMBL/GenBank/DDBJ whole genome shotgun (WGS) entry which is preliminary data.</text>
</comment>
<keyword evidence="8 11" id="KW-0472">Membrane</keyword>
<evidence type="ECO:0000256" key="4">
    <source>
        <dbReference type="ARBA" id="ARBA00022475"/>
    </source>
</evidence>